<feature type="region of interest" description="Disordered" evidence="1">
    <location>
        <begin position="167"/>
        <end position="202"/>
    </location>
</feature>
<evidence type="ECO:0000313" key="4">
    <source>
        <dbReference type="WBParaSite" id="PDA_v2.g14784.t1"/>
    </source>
</evidence>
<proteinExistence type="predicted"/>
<dbReference type="Proteomes" id="UP000887578">
    <property type="component" value="Unplaced"/>
</dbReference>
<evidence type="ECO:0000256" key="2">
    <source>
        <dbReference type="SAM" id="Phobius"/>
    </source>
</evidence>
<accession>A0A914PJ39</accession>
<feature type="transmembrane region" description="Helical" evidence="2">
    <location>
        <begin position="12"/>
        <end position="39"/>
    </location>
</feature>
<dbReference type="WBParaSite" id="PDA_v2.g14784.t1">
    <property type="protein sequence ID" value="PDA_v2.g14784.t1"/>
    <property type="gene ID" value="PDA_v2.g14784"/>
</dbReference>
<evidence type="ECO:0000256" key="1">
    <source>
        <dbReference type="SAM" id="MobiDB-lite"/>
    </source>
</evidence>
<protein>
    <submittedName>
        <fullName evidence="4">Uncharacterized protein</fullName>
    </submittedName>
</protein>
<organism evidence="3 4">
    <name type="scientific">Panagrolaimus davidi</name>
    <dbReference type="NCBI Taxonomy" id="227884"/>
    <lineage>
        <taxon>Eukaryota</taxon>
        <taxon>Metazoa</taxon>
        <taxon>Ecdysozoa</taxon>
        <taxon>Nematoda</taxon>
        <taxon>Chromadorea</taxon>
        <taxon>Rhabditida</taxon>
        <taxon>Tylenchina</taxon>
        <taxon>Panagrolaimomorpha</taxon>
        <taxon>Panagrolaimoidea</taxon>
        <taxon>Panagrolaimidae</taxon>
        <taxon>Panagrolaimus</taxon>
    </lineage>
</organism>
<feature type="transmembrane region" description="Helical" evidence="2">
    <location>
        <begin position="103"/>
        <end position="124"/>
    </location>
</feature>
<feature type="transmembrane region" description="Helical" evidence="2">
    <location>
        <begin position="45"/>
        <end position="64"/>
    </location>
</feature>
<feature type="transmembrane region" description="Helical" evidence="2">
    <location>
        <begin position="76"/>
        <end position="97"/>
    </location>
</feature>
<name>A0A914PJ39_9BILA</name>
<dbReference type="AlphaFoldDB" id="A0A914PJ39"/>
<keyword evidence="2" id="KW-0812">Transmembrane</keyword>
<reference evidence="4" key="1">
    <citation type="submission" date="2022-11" db="UniProtKB">
        <authorList>
            <consortium name="WormBaseParasite"/>
        </authorList>
    </citation>
    <scope>IDENTIFICATION</scope>
</reference>
<feature type="compositionally biased region" description="Low complexity" evidence="1">
    <location>
        <begin position="184"/>
        <end position="193"/>
    </location>
</feature>
<keyword evidence="3" id="KW-1185">Reference proteome</keyword>
<evidence type="ECO:0000313" key="3">
    <source>
        <dbReference type="Proteomes" id="UP000887578"/>
    </source>
</evidence>
<keyword evidence="2" id="KW-0472">Membrane</keyword>
<sequence length="202" mass="22910">MESPETNPKYRCCCGLIHVVTVTKAVCIFVLLEIGFLIYKDPKNLLSYLIIATLIFASLLGSFIKKPMLIFPLCWILTLVLGGSIIKIIVTIAQYIFLNKAIIWQEVLIEFLTIIILFWLTFILKSCYNYFKWIKSQKISVPLKAMIHLFENVMPKNTGKQEIVLDEAESEDESNVSADRTTEDSSSSGTSEESQADNNVEE</sequence>
<keyword evidence="2" id="KW-1133">Transmembrane helix</keyword>